<dbReference type="AlphaFoldDB" id="A0A1S6QJ77"/>
<dbReference type="InterPro" id="IPR000121">
    <property type="entry name" value="PEP_util_C"/>
</dbReference>
<dbReference type="PANTHER" id="PTHR46244:SF3">
    <property type="entry name" value="PHOSPHOENOLPYRUVATE-PROTEIN PHOSPHOTRANSFERASE"/>
    <property type="match status" value="1"/>
</dbReference>
<comment type="subcellular location">
    <subcellularLocation>
        <location evidence="4 17">Cytoplasm</location>
    </subcellularLocation>
</comment>
<keyword evidence="10 17" id="KW-0762">Sugar transport</keyword>
<dbReference type="InterPro" id="IPR024692">
    <property type="entry name" value="PTS_EI"/>
</dbReference>
<evidence type="ECO:0000256" key="3">
    <source>
        <dbReference type="ARBA" id="ARBA00002728"/>
    </source>
</evidence>
<evidence type="ECO:0000256" key="13">
    <source>
        <dbReference type="ARBA" id="ARBA00022723"/>
    </source>
</evidence>
<dbReference type="InterPro" id="IPR023151">
    <property type="entry name" value="PEP_util_CS"/>
</dbReference>
<evidence type="ECO:0000256" key="9">
    <source>
        <dbReference type="ARBA" id="ARBA00022490"/>
    </source>
</evidence>
<feature type="binding site" evidence="19">
    <location>
        <position position="332"/>
    </location>
    <ligand>
        <name>phosphoenolpyruvate</name>
        <dbReference type="ChEBI" id="CHEBI:58702"/>
    </ligand>
</feature>
<organism evidence="25 26">
    <name type="scientific">Lentilactobacillus curieae</name>
    <dbReference type="NCBI Taxonomy" id="1138822"/>
    <lineage>
        <taxon>Bacteria</taxon>
        <taxon>Bacillati</taxon>
        <taxon>Bacillota</taxon>
        <taxon>Bacilli</taxon>
        <taxon>Lactobacillales</taxon>
        <taxon>Lactobacillaceae</taxon>
        <taxon>Lentilactobacillus</taxon>
    </lineage>
</organism>
<dbReference type="KEGG" id="lcu:PL11_006995"/>
<evidence type="ECO:0000256" key="15">
    <source>
        <dbReference type="ARBA" id="ARBA00022842"/>
    </source>
</evidence>
<feature type="active site" description="Proton donor" evidence="18">
    <location>
        <position position="501"/>
    </location>
</feature>
<feature type="binding site" evidence="19">
    <location>
        <position position="296"/>
    </location>
    <ligand>
        <name>phosphoenolpyruvate</name>
        <dbReference type="ChEBI" id="CHEBI:58702"/>
    </ligand>
</feature>
<dbReference type="PRINTS" id="PR01736">
    <property type="entry name" value="PHPHTRNFRASE"/>
</dbReference>
<dbReference type="InterPro" id="IPR050499">
    <property type="entry name" value="PEP-utilizing_PTS_enzyme"/>
</dbReference>
<comment type="cofactor">
    <cofactor evidence="2 17 20">
        <name>Mg(2+)</name>
        <dbReference type="ChEBI" id="CHEBI:18420"/>
    </cofactor>
</comment>
<feature type="binding site" evidence="20">
    <location>
        <position position="454"/>
    </location>
    <ligand>
        <name>Mg(2+)</name>
        <dbReference type="ChEBI" id="CHEBI:18420"/>
    </ligand>
</feature>
<dbReference type="SUPFAM" id="SSF52009">
    <property type="entry name" value="Phosphohistidine domain"/>
    <property type="match status" value="1"/>
</dbReference>
<dbReference type="InterPro" id="IPR040442">
    <property type="entry name" value="Pyrv_kinase-like_dom_sf"/>
</dbReference>
<keyword evidence="26" id="KW-1185">Reference proteome</keyword>
<keyword evidence="8 17" id="KW-0813">Transport</keyword>
<evidence type="ECO:0000256" key="20">
    <source>
        <dbReference type="PIRSR" id="PIRSR000732-3"/>
    </source>
</evidence>
<evidence type="ECO:0000256" key="4">
    <source>
        <dbReference type="ARBA" id="ARBA00004496"/>
    </source>
</evidence>
<feature type="domain" description="PEP-utilising enzyme C-terminal" evidence="23">
    <location>
        <begin position="252"/>
        <end position="539"/>
    </location>
</feature>
<protein>
    <recommendedName>
        <fullName evidence="7 17">Phosphoenolpyruvate-protein phosphotransferase</fullName>
        <ecNumber evidence="6 17">2.7.3.9</ecNumber>
    </recommendedName>
    <alternativeName>
        <fullName evidence="16 17">Phosphotransferase system, enzyme I</fullName>
    </alternativeName>
</protein>
<evidence type="ECO:0000256" key="6">
    <source>
        <dbReference type="ARBA" id="ARBA00012232"/>
    </source>
</evidence>
<evidence type="ECO:0000256" key="21">
    <source>
        <dbReference type="SAM" id="Coils"/>
    </source>
</evidence>
<evidence type="ECO:0000256" key="14">
    <source>
        <dbReference type="ARBA" id="ARBA00022777"/>
    </source>
</evidence>
<dbReference type="Gene3D" id="3.20.20.60">
    <property type="entry name" value="Phosphoenolpyruvate-binding domains"/>
    <property type="match status" value="1"/>
</dbReference>
<evidence type="ECO:0000259" key="22">
    <source>
        <dbReference type="Pfam" id="PF00391"/>
    </source>
</evidence>
<dbReference type="EC" id="2.7.3.9" evidence="6 17"/>
<dbReference type="InterPro" id="IPR006318">
    <property type="entry name" value="PTS_EI-like"/>
</dbReference>
<evidence type="ECO:0000313" key="25">
    <source>
        <dbReference type="EMBL" id="AQW21687.1"/>
    </source>
</evidence>
<dbReference type="RefSeq" id="WP_035168320.1">
    <property type="nucleotide sequence ID" value="NZ_CP018906.1"/>
</dbReference>
<dbReference type="Pfam" id="PF02896">
    <property type="entry name" value="PEP-utilizers_C"/>
    <property type="match status" value="1"/>
</dbReference>
<dbReference type="GO" id="GO:0046872">
    <property type="term" value="F:metal ion binding"/>
    <property type="evidence" value="ECO:0007669"/>
    <property type="project" value="UniProtKB-KW"/>
</dbReference>
<dbReference type="Gene3D" id="3.50.30.10">
    <property type="entry name" value="Phosphohistidine domain"/>
    <property type="match status" value="1"/>
</dbReference>
<evidence type="ECO:0000256" key="2">
    <source>
        <dbReference type="ARBA" id="ARBA00001946"/>
    </source>
</evidence>
<dbReference type="PROSITE" id="PS00742">
    <property type="entry name" value="PEP_ENZYMES_2"/>
    <property type="match status" value="1"/>
</dbReference>
<evidence type="ECO:0000256" key="11">
    <source>
        <dbReference type="ARBA" id="ARBA00022679"/>
    </source>
</evidence>
<evidence type="ECO:0000313" key="26">
    <source>
        <dbReference type="Proteomes" id="UP000030361"/>
    </source>
</evidence>
<keyword evidence="11 17" id="KW-0808">Transferase</keyword>
<evidence type="ECO:0000256" key="1">
    <source>
        <dbReference type="ARBA" id="ARBA00000683"/>
    </source>
</evidence>
<dbReference type="InterPro" id="IPR008279">
    <property type="entry name" value="PEP-util_enz_mobile_dom"/>
</dbReference>
<evidence type="ECO:0000256" key="19">
    <source>
        <dbReference type="PIRSR" id="PIRSR000732-2"/>
    </source>
</evidence>
<sequence>MKKFKGIAASDGIAIEKAFLLAEPDLSFTKHTVNNSEDEVARLQQAVRLSKDELFTIHQRTQKDLGRHAAEVFNAHIEILSDPEFFDQVNQIISENQVNAEYALDTITNQYIEKFNSLADTYMQQRADDVRDVVKRVMSHLLGVSLNDPALANQQVIVIAHELTPSMTAQFVPEMIKGIVADLGGKTSHSAIMSRTLEIPSVVGLENIMDNVHEGDIVIVDGLTGDVIVDPEPDQVEEYRVKQAEFQKEKASLDELTSKKTLSNDGKKTLLAANISSDNDVDFAIKHGAEGVGLFRTEFLYMSTNKLPTEEEQFEIYKNVLNKMGSRPVTIRTADIGGDKPVPYLKAPKQENPFLGYRAIRLSLDREDIFRTQLRALIRASAFGNLSIMFPMIATLDELRRAKAVYEEELAKVEDEDIPHGEIKVGMMVEVPSTVVLADQFAAEVDFMSIGTNDLIQYTMAADRGNEKVANLYQPYNPSILRMIKMVADACHSNNIPVCMCGEMAGDQLAIPILFGIGLDEYSMSARQILPSRSLISTLESDKMVALANRTLSFYSTSSEVIYDVKRTLYDDYEDTYK</sequence>
<feature type="binding site" evidence="19">
    <location>
        <position position="464"/>
    </location>
    <ligand>
        <name>phosphoenolpyruvate</name>
        <dbReference type="ChEBI" id="CHEBI:58702"/>
    </ligand>
</feature>
<evidence type="ECO:0000259" key="23">
    <source>
        <dbReference type="Pfam" id="PF02896"/>
    </source>
</evidence>
<feature type="active site" description="Tele-phosphohistidine intermediate" evidence="18">
    <location>
        <position position="189"/>
    </location>
</feature>
<reference evidence="25 26" key="1">
    <citation type="journal article" date="2015" name="Genome Announc.">
        <title>Genome Sequence of Lactobacillus curieae CCTCC M 2011381T, a Novel Producer of Gamma-aminobutyric Acid.</title>
        <authorList>
            <person name="Wang Y."/>
            <person name="Wang Y."/>
            <person name="Lang C."/>
            <person name="Wei D."/>
            <person name="Xu P."/>
            <person name="Xie J."/>
        </authorList>
    </citation>
    <scope>NUCLEOTIDE SEQUENCE [LARGE SCALE GENOMIC DNA]</scope>
    <source>
        <strain evidence="25 26">CCTCC M 2011381</strain>
    </source>
</reference>
<name>A0A1S6QJ77_9LACO</name>
<evidence type="ECO:0000259" key="24">
    <source>
        <dbReference type="Pfam" id="PF05524"/>
    </source>
</evidence>
<keyword evidence="9 17" id="KW-0963">Cytoplasm</keyword>
<keyword evidence="13 17" id="KW-0479">Metal-binding</keyword>
<feature type="binding site" evidence="19">
    <location>
        <begin position="453"/>
        <end position="454"/>
    </location>
    <ligand>
        <name>phosphoenolpyruvate</name>
        <dbReference type="ChEBI" id="CHEBI:58702"/>
    </ligand>
</feature>
<dbReference type="PROSITE" id="PS00370">
    <property type="entry name" value="PEP_ENZYMES_PHOS_SITE"/>
    <property type="match status" value="1"/>
</dbReference>
<dbReference type="EMBL" id="CP018906">
    <property type="protein sequence ID" value="AQW21687.1"/>
    <property type="molecule type" value="Genomic_DNA"/>
</dbReference>
<keyword evidence="21" id="KW-0175">Coiled coil</keyword>
<evidence type="ECO:0000256" key="18">
    <source>
        <dbReference type="PIRSR" id="PIRSR000732-1"/>
    </source>
</evidence>
<evidence type="ECO:0000256" key="16">
    <source>
        <dbReference type="ARBA" id="ARBA00033235"/>
    </source>
</evidence>
<feature type="binding site" evidence="20">
    <location>
        <position position="430"/>
    </location>
    <ligand>
        <name>Mg(2+)</name>
        <dbReference type="ChEBI" id="CHEBI:18420"/>
    </ligand>
</feature>
<dbReference type="Pfam" id="PF05524">
    <property type="entry name" value="PEP-utilisers_N"/>
    <property type="match status" value="1"/>
</dbReference>
<dbReference type="PANTHER" id="PTHR46244">
    <property type="entry name" value="PHOSPHOENOLPYRUVATE-PROTEIN PHOSPHOTRANSFERASE"/>
    <property type="match status" value="1"/>
</dbReference>
<dbReference type="SUPFAM" id="SSF51621">
    <property type="entry name" value="Phosphoenolpyruvate/pyruvate domain"/>
    <property type="match status" value="1"/>
</dbReference>
<proteinExistence type="inferred from homology"/>
<dbReference type="InterPro" id="IPR036618">
    <property type="entry name" value="PtsI_HPr-bd_sf"/>
</dbReference>
<keyword evidence="25" id="KW-0670">Pyruvate</keyword>
<dbReference type="InterPro" id="IPR036637">
    <property type="entry name" value="Phosphohistidine_dom_sf"/>
</dbReference>
<dbReference type="InterPro" id="IPR015813">
    <property type="entry name" value="Pyrv/PenolPyrv_kinase-like_dom"/>
</dbReference>
<comment type="catalytic activity">
    <reaction evidence="1 17">
        <text>L-histidyl-[protein] + phosphoenolpyruvate = N(pros)-phospho-L-histidyl-[protein] + pyruvate</text>
        <dbReference type="Rhea" id="RHEA:23880"/>
        <dbReference type="Rhea" id="RHEA-COMP:9745"/>
        <dbReference type="Rhea" id="RHEA-COMP:9746"/>
        <dbReference type="ChEBI" id="CHEBI:15361"/>
        <dbReference type="ChEBI" id="CHEBI:29979"/>
        <dbReference type="ChEBI" id="CHEBI:58702"/>
        <dbReference type="ChEBI" id="CHEBI:64837"/>
        <dbReference type="EC" id="2.7.3.9"/>
    </reaction>
</comment>
<dbReference type="InterPro" id="IPR008731">
    <property type="entry name" value="PTS_EIN"/>
</dbReference>
<comment type="similarity">
    <text evidence="5 17">Belongs to the PEP-utilizing enzyme family.</text>
</comment>
<dbReference type="Gene3D" id="1.10.274.10">
    <property type="entry name" value="PtsI, HPr-binding domain"/>
    <property type="match status" value="1"/>
</dbReference>
<comment type="function">
    <text evidence="3 17">General (non sugar-specific) component of the phosphoenolpyruvate-dependent sugar phosphotransferase system (sugar PTS). This major carbohydrate active-transport system catalyzes the phosphorylation of incoming sugar substrates concomitantly with their translocation across the cell membrane. Enzyme I transfers the phosphoryl group from phosphoenolpyruvate (PEP) to the phosphoryl carrier protein (HPr).</text>
</comment>
<dbReference type="GO" id="GO:0016301">
    <property type="term" value="F:kinase activity"/>
    <property type="evidence" value="ECO:0007669"/>
    <property type="project" value="UniProtKB-KW"/>
</dbReference>
<dbReference type="PIRSF" id="PIRSF000732">
    <property type="entry name" value="PTS_enzyme_I"/>
    <property type="match status" value="1"/>
</dbReference>
<evidence type="ECO:0000256" key="12">
    <source>
        <dbReference type="ARBA" id="ARBA00022683"/>
    </source>
</evidence>
<feature type="domain" description="PEP-utilising enzyme mobile" evidence="22">
    <location>
        <begin position="154"/>
        <end position="225"/>
    </location>
</feature>
<keyword evidence="14 17" id="KW-0418">Kinase</keyword>
<feature type="coiled-coil region" evidence="21">
    <location>
        <begin position="26"/>
        <end position="53"/>
    </location>
</feature>
<dbReference type="Pfam" id="PF00391">
    <property type="entry name" value="PEP-utilizers"/>
    <property type="match status" value="1"/>
</dbReference>
<dbReference type="OrthoDB" id="9765468at2"/>
<evidence type="ECO:0000256" key="8">
    <source>
        <dbReference type="ARBA" id="ARBA00022448"/>
    </source>
</evidence>
<accession>A0A1S6QJ77</accession>
<keyword evidence="12 17" id="KW-0598">Phosphotransferase system</keyword>
<dbReference type="SUPFAM" id="SSF47831">
    <property type="entry name" value="Enzyme I of the PEP:sugar phosphotransferase system HPr-binding (sub)domain"/>
    <property type="match status" value="1"/>
</dbReference>
<dbReference type="Proteomes" id="UP000030361">
    <property type="component" value="Chromosome"/>
</dbReference>
<dbReference type="GO" id="GO:0009401">
    <property type="term" value="P:phosphoenolpyruvate-dependent sugar phosphotransferase system"/>
    <property type="evidence" value="ECO:0007669"/>
    <property type="project" value="UniProtKB-KW"/>
</dbReference>
<dbReference type="NCBIfam" id="TIGR01417">
    <property type="entry name" value="PTS_I_fam"/>
    <property type="match status" value="1"/>
</dbReference>
<evidence type="ECO:0000256" key="5">
    <source>
        <dbReference type="ARBA" id="ARBA00007837"/>
    </source>
</evidence>
<dbReference type="GO" id="GO:0005737">
    <property type="term" value="C:cytoplasm"/>
    <property type="evidence" value="ECO:0007669"/>
    <property type="project" value="UniProtKB-SubCell"/>
</dbReference>
<dbReference type="GO" id="GO:0008965">
    <property type="term" value="F:phosphoenolpyruvate-protein phosphotransferase activity"/>
    <property type="evidence" value="ECO:0007669"/>
    <property type="project" value="UniProtKB-EC"/>
</dbReference>
<feature type="domain" description="Phosphotransferase system enzyme I N-terminal" evidence="24">
    <location>
        <begin position="5"/>
        <end position="126"/>
    </location>
</feature>
<evidence type="ECO:0000256" key="10">
    <source>
        <dbReference type="ARBA" id="ARBA00022597"/>
    </source>
</evidence>
<evidence type="ECO:0000256" key="17">
    <source>
        <dbReference type="PIRNR" id="PIRNR000732"/>
    </source>
</evidence>
<gene>
    <name evidence="25" type="ORF">PL11_006995</name>
</gene>
<dbReference type="eggNOG" id="COG1080">
    <property type="taxonomic scope" value="Bacteria"/>
</dbReference>
<dbReference type="InterPro" id="IPR018274">
    <property type="entry name" value="PEP_util_AS"/>
</dbReference>
<evidence type="ECO:0000256" key="7">
    <source>
        <dbReference type="ARBA" id="ARBA00016544"/>
    </source>
</evidence>
<keyword evidence="15 17" id="KW-0460">Magnesium</keyword>